<feature type="transmembrane region" description="Helical" evidence="7">
    <location>
        <begin position="64"/>
        <end position="84"/>
    </location>
</feature>
<comment type="caution">
    <text evidence="9">The sequence shown here is derived from an EMBL/GenBank/DDBJ whole genome shotgun (WGS) entry which is preliminary data.</text>
</comment>
<comment type="similarity">
    <text evidence="7">Belongs to the binding-protein-dependent transport system permease family.</text>
</comment>
<keyword evidence="5 7" id="KW-1133">Transmembrane helix</keyword>
<comment type="subcellular location">
    <subcellularLocation>
        <location evidence="1 7">Cell membrane</location>
        <topology evidence="1 7">Multi-pass membrane protein</topology>
    </subcellularLocation>
</comment>
<dbReference type="InterPro" id="IPR035906">
    <property type="entry name" value="MetI-like_sf"/>
</dbReference>
<evidence type="ECO:0000256" key="1">
    <source>
        <dbReference type="ARBA" id="ARBA00004651"/>
    </source>
</evidence>
<evidence type="ECO:0000256" key="7">
    <source>
        <dbReference type="RuleBase" id="RU363032"/>
    </source>
</evidence>
<dbReference type="PROSITE" id="PS50928">
    <property type="entry name" value="ABC_TM1"/>
    <property type="match status" value="1"/>
</dbReference>
<dbReference type="Gene3D" id="1.10.3720.10">
    <property type="entry name" value="MetI-like"/>
    <property type="match status" value="1"/>
</dbReference>
<reference evidence="9 10" key="1">
    <citation type="submission" date="2020-08" db="EMBL/GenBank/DDBJ databases">
        <title>Sequencing the genomes of 1000 actinobacteria strains.</title>
        <authorList>
            <person name="Klenk H.-P."/>
        </authorList>
    </citation>
    <scope>NUCLEOTIDE SEQUENCE [LARGE SCALE GENOMIC DNA]</scope>
    <source>
        <strain evidence="9 10">DSM 19600</strain>
    </source>
</reference>
<feature type="transmembrane region" description="Helical" evidence="7">
    <location>
        <begin position="121"/>
        <end position="139"/>
    </location>
</feature>
<dbReference type="Pfam" id="PF00528">
    <property type="entry name" value="BPD_transp_1"/>
    <property type="match status" value="1"/>
</dbReference>
<feature type="transmembrane region" description="Helical" evidence="7">
    <location>
        <begin position="96"/>
        <end position="115"/>
    </location>
</feature>
<keyword evidence="10" id="KW-1185">Reference proteome</keyword>
<evidence type="ECO:0000256" key="6">
    <source>
        <dbReference type="ARBA" id="ARBA00023136"/>
    </source>
</evidence>
<dbReference type="RefSeq" id="WP_183500504.1">
    <property type="nucleotide sequence ID" value="NZ_BAABCO010000004.1"/>
</dbReference>
<dbReference type="Proteomes" id="UP000549113">
    <property type="component" value="Unassembled WGS sequence"/>
</dbReference>
<feature type="domain" description="ABC transmembrane type-1" evidence="8">
    <location>
        <begin position="57"/>
        <end position="241"/>
    </location>
</feature>
<evidence type="ECO:0000259" key="8">
    <source>
        <dbReference type="PROSITE" id="PS50928"/>
    </source>
</evidence>
<dbReference type="PANTHER" id="PTHR30151">
    <property type="entry name" value="ALKANE SULFONATE ABC TRANSPORTER-RELATED, MEMBRANE SUBUNIT"/>
    <property type="match status" value="1"/>
</dbReference>
<evidence type="ECO:0000256" key="4">
    <source>
        <dbReference type="ARBA" id="ARBA00022692"/>
    </source>
</evidence>
<evidence type="ECO:0000313" key="9">
    <source>
        <dbReference type="EMBL" id="MBB4140970.1"/>
    </source>
</evidence>
<keyword evidence="3" id="KW-1003">Cell membrane</keyword>
<dbReference type="AlphaFoldDB" id="A0AA40SRM3"/>
<dbReference type="EMBL" id="JACIFH010000001">
    <property type="protein sequence ID" value="MBB4140970.1"/>
    <property type="molecule type" value="Genomic_DNA"/>
</dbReference>
<keyword evidence="4 7" id="KW-0812">Transmembrane</keyword>
<name>A0AA40SRM3_9MICO</name>
<accession>A0AA40SRM3</accession>
<evidence type="ECO:0000256" key="5">
    <source>
        <dbReference type="ARBA" id="ARBA00022989"/>
    </source>
</evidence>
<dbReference type="SUPFAM" id="SSF161098">
    <property type="entry name" value="MetI-like"/>
    <property type="match status" value="1"/>
</dbReference>
<keyword evidence="6 7" id="KW-0472">Membrane</keyword>
<proteinExistence type="inferred from homology"/>
<sequence>MKKLLIAAAYALGLPAILIFLWWLLSLGTTSIFVPKPGELVAEFFETWVGERFFSDVLPSLGRFAVGTGVAIVAGTLLGILIGLSRDLRAFTEPIFEFFRAIPPPVLIPIFGLLIGVDDNMKVVVIAAGAIWPVLLNTIEGVRATDSVQTETSRSYGIHGFSRVRYQVLPSAAPQILAGVRQALPIGIILMVISEMFFSSSGLGFSIIQFQRRFAIPEMWSGILMLGLIGIAVSVIFTFVERRILRWYYGLKDIENAS</sequence>
<protein>
    <submittedName>
        <fullName evidence="9">ABC-type nitrate/sulfonate/bicarbonate transport system permease component</fullName>
    </submittedName>
</protein>
<feature type="transmembrane region" description="Helical" evidence="7">
    <location>
        <begin position="220"/>
        <end position="240"/>
    </location>
</feature>
<evidence type="ECO:0000256" key="2">
    <source>
        <dbReference type="ARBA" id="ARBA00022448"/>
    </source>
</evidence>
<gene>
    <name evidence="9" type="ORF">BKA10_002764</name>
</gene>
<evidence type="ECO:0000256" key="3">
    <source>
        <dbReference type="ARBA" id="ARBA00022475"/>
    </source>
</evidence>
<feature type="transmembrane region" description="Helical" evidence="7">
    <location>
        <begin position="183"/>
        <end position="208"/>
    </location>
</feature>
<feature type="transmembrane region" description="Helical" evidence="7">
    <location>
        <begin position="7"/>
        <end position="25"/>
    </location>
</feature>
<dbReference type="PANTHER" id="PTHR30151:SF0">
    <property type="entry name" value="ABC TRANSPORTER PERMEASE PROTEIN MJ0413-RELATED"/>
    <property type="match status" value="1"/>
</dbReference>
<evidence type="ECO:0000313" key="10">
    <source>
        <dbReference type="Proteomes" id="UP000549113"/>
    </source>
</evidence>
<dbReference type="GO" id="GO:0055085">
    <property type="term" value="P:transmembrane transport"/>
    <property type="evidence" value="ECO:0007669"/>
    <property type="project" value="InterPro"/>
</dbReference>
<dbReference type="GO" id="GO:0005886">
    <property type="term" value="C:plasma membrane"/>
    <property type="evidence" value="ECO:0007669"/>
    <property type="project" value="UniProtKB-SubCell"/>
</dbReference>
<keyword evidence="2 7" id="KW-0813">Transport</keyword>
<organism evidence="9 10">
    <name type="scientific">Microbacterium invictum</name>
    <dbReference type="NCBI Taxonomy" id="515415"/>
    <lineage>
        <taxon>Bacteria</taxon>
        <taxon>Bacillati</taxon>
        <taxon>Actinomycetota</taxon>
        <taxon>Actinomycetes</taxon>
        <taxon>Micrococcales</taxon>
        <taxon>Microbacteriaceae</taxon>
        <taxon>Microbacterium</taxon>
    </lineage>
</organism>
<dbReference type="InterPro" id="IPR000515">
    <property type="entry name" value="MetI-like"/>
</dbReference>